<dbReference type="RefSeq" id="WP_341840758.1">
    <property type="nucleotide sequence ID" value="NZ_CP149792.1"/>
</dbReference>
<feature type="compositionally biased region" description="Basic and acidic residues" evidence="1">
    <location>
        <begin position="39"/>
        <end position="54"/>
    </location>
</feature>
<sequence>MATPTHATGPTSPKAAKPFFGNAPQPTPPFFTPAPTSVQKEDAPETPTKDKEPDVPIQFGSFEVFCQLFDDLIIKWPKRWQQSYQSAKKHGGNTLFDPKFGEDLISKEIMSLYNIFWAIQLQSNSPYGSKVDFSKGLEMAEQLTGVSGTWLNMASIALHMDMEKYLGEKIPIYAKQNLGIFLISGALLQSGLVGLNALTKSELDFTSILGPATKKWTEPPGGFSRPFVLDNIPDDRWRPPFYQPPKAFELKYSGTDEKAEEKKLSLGLGFNLASALGKYPDDEKEKAKYKGLELFPYFQYFNSEAIPGKPDPKEQHKFMLGLYGGDKGVYGLGEGGGRFNGDQLLEGYGRGGVSFRNFGRLSLLDLTGEVDYRPDAEAKWRGRLNAAAQFNILDSKRFEFNFGAAAGALLPSGGQPGAMDYRTQLSFMHKYNDKRFSQPLKSGVEFTYNYGLEDPFSADSSRISGFGARAVFMSMLKGGFERFEHYEKSDTLPEQDLHFFLAFDFAPVFARKKEEKKDK</sequence>
<evidence type="ECO:0000256" key="1">
    <source>
        <dbReference type="SAM" id="MobiDB-lite"/>
    </source>
</evidence>
<feature type="region of interest" description="Disordered" evidence="1">
    <location>
        <begin position="1"/>
        <end position="54"/>
    </location>
</feature>
<name>A0ABZ2Z367_9BACT</name>
<dbReference type="Proteomes" id="UP001449657">
    <property type="component" value="Chromosome"/>
</dbReference>
<gene>
    <name evidence="2" type="ORF">WJU22_24255</name>
</gene>
<accession>A0ABZ2Z367</accession>
<proteinExistence type="predicted"/>
<dbReference type="EMBL" id="CP150096">
    <property type="protein sequence ID" value="WZN46017.1"/>
    <property type="molecule type" value="Genomic_DNA"/>
</dbReference>
<reference evidence="2 3" key="1">
    <citation type="submission" date="2024-03" db="EMBL/GenBank/DDBJ databases">
        <title>Chitinophaga caseinilytica sp. nov., a casein hydrolysing bacterium isolated from forest soil.</title>
        <authorList>
            <person name="Lee D.S."/>
            <person name="Han D.M."/>
            <person name="Baek J.H."/>
            <person name="Choi D.G."/>
            <person name="Jeon J.H."/>
            <person name="Jeon C.O."/>
        </authorList>
    </citation>
    <scope>NUCLEOTIDE SEQUENCE [LARGE SCALE GENOMIC DNA]</scope>
    <source>
        <strain evidence="2 3">KACC 19118</strain>
    </source>
</reference>
<organism evidence="2 3">
    <name type="scientific">Chitinophaga caseinilytica</name>
    <dbReference type="NCBI Taxonomy" id="2267521"/>
    <lineage>
        <taxon>Bacteria</taxon>
        <taxon>Pseudomonadati</taxon>
        <taxon>Bacteroidota</taxon>
        <taxon>Chitinophagia</taxon>
        <taxon>Chitinophagales</taxon>
        <taxon>Chitinophagaceae</taxon>
        <taxon>Chitinophaga</taxon>
    </lineage>
</organism>
<keyword evidence="3" id="KW-1185">Reference proteome</keyword>
<feature type="compositionally biased region" description="Polar residues" evidence="1">
    <location>
        <begin position="1"/>
        <end position="11"/>
    </location>
</feature>
<evidence type="ECO:0000313" key="2">
    <source>
        <dbReference type="EMBL" id="WZN46017.1"/>
    </source>
</evidence>
<evidence type="ECO:0000313" key="3">
    <source>
        <dbReference type="Proteomes" id="UP001449657"/>
    </source>
</evidence>
<protein>
    <submittedName>
        <fullName evidence="2">Uncharacterized protein</fullName>
    </submittedName>
</protein>